<evidence type="ECO:0000259" key="1">
    <source>
        <dbReference type="Pfam" id="PF00534"/>
    </source>
</evidence>
<dbReference type="Proteomes" id="UP000192527">
    <property type="component" value="Chromosome"/>
</dbReference>
<dbReference type="InterPro" id="IPR001296">
    <property type="entry name" value="Glyco_trans_1"/>
</dbReference>
<dbReference type="PANTHER" id="PTHR45947">
    <property type="entry name" value="SULFOQUINOVOSYL TRANSFERASE SQD2"/>
    <property type="match status" value="1"/>
</dbReference>
<dbReference type="SUPFAM" id="SSF53756">
    <property type="entry name" value="UDP-Glycosyltransferase/glycogen phosphorylase"/>
    <property type="match status" value="1"/>
</dbReference>
<dbReference type="STRING" id="402384.HM131_05145"/>
<protein>
    <recommendedName>
        <fullName evidence="1">Glycosyl transferase family 1 domain-containing protein</fullName>
    </recommendedName>
</protein>
<dbReference type="InterPro" id="IPR050194">
    <property type="entry name" value="Glycosyltransferase_grp1"/>
</dbReference>
<dbReference type="Pfam" id="PF00534">
    <property type="entry name" value="Glycos_transf_1"/>
    <property type="match status" value="1"/>
</dbReference>
<organism evidence="2 3">
    <name type="scientific">Halobacillus mangrovi</name>
    <dbReference type="NCBI Taxonomy" id="402384"/>
    <lineage>
        <taxon>Bacteria</taxon>
        <taxon>Bacillati</taxon>
        <taxon>Bacillota</taxon>
        <taxon>Bacilli</taxon>
        <taxon>Bacillales</taxon>
        <taxon>Bacillaceae</taxon>
        <taxon>Halobacillus</taxon>
    </lineage>
</organism>
<dbReference type="RefSeq" id="WP_085028612.1">
    <property type="nucleotide sequence ID" value="NZ_CP020772.1"/>
</dbReference>
<dbReference type="Gene3D" id="3.40.50.2000">
    <property type="entry name" value="Glycogen Phosphorylase B"/>
    <property type="match status" value="2"/>
</dbReference>
<dbReference type="CDD" id="cd03801">
    <property type="entry name" value="GT4_PimA-like"/>
    <property type="match status" value="1"/>
</dbReference>
<proteinExistence type="predicted"/>
<dbReference type="OrthoDB" id="9813638at2"/>
<gene>
    <name evidence="2" type="ORF">HM131_05145</name>
</gene>
<dbReference type="EMBL" id="CP020772">
    <property type="protein sequence ID" value="ARI76258.1"/>
    <property type="molecule type" value="Genomic_DNA"/>
</dbReference>
<dbReference type="KEGG" id="hmn:HM131_05145"/>
<dbReference type="AlphaFoldDB" id="A0A1W5ZSI8"/>
<dbReference type="GO" id="GO:0016757">
    <property type="term" value="F:glycosyltransferase activity"/>
    <property type="evidence" value="ECO:0007669"/>
    <property type="project" value="InterPro"/>
</dbReference>
<name>A0A1W5ZSI8_9BACI</name>
<reference evidence="2 3" key="1">
    <citation type="submission" date="2017-04" db="EMBL/GenBank/DDBJ databases">
        <title>The whole genome sequencing and assembly of Halobacillus mangrovi strain.</title>
        <authorList>
            <person name="Lee S.-J."/>
            <person name="Park M.-K."/>
            <person name="Kim J.-Y."/>
            <person name="Lee Y.-J."/>
            <person name="Yi H."/>
            <person name="Bahn Y.-S."/>
            <person name="Kim J.F."/>
            <person name="Lee D.-W."/>
        </authorList>
    </citation>
    <scope>NUCLEOTIDE SEQUENCE [LARGE SCALE GENOMIC DNA]</scope>
    <source>
        <strain evidence="2 3">KTB 131</strain>
    </source>
</reference>
<keyword evidence="3" id="KW-1185">Reference proteome</keyword>
<sequence length="400" mass="45891">MEVLVAADSLIYKTPDGKFWCKTIYGYNFWLRYLEVFERVSIVSRTHSVDYSEVTECLRVDGPNVRVLELPFMRGMKDYITNYFSFSKTAKKIAKEGDCAIIRLPSVVAAMVHKYYKRTGKPYALEIVADPHDAYASNKLAQLAYTKQLKNAALQANGVSYVTQFYLQSKYPSFSRLYGETDENFESYYSTINLSKSYFSLPKTFNNEKKQFTIVHTANSINNDMKGHDTLIKVLKQLREENYDVNIIFIGDGSKRKYYEQMAHENGVGDFVTFTGLLPSGEKVREFLLKGDIFVFPTKAEGLPRAIIEAMAVGLPVLSTPVNGIPELLPETNMFDPYDVNGFVNKLKFLFKNVSQLEEMSKENLNTAEKYVNEKLSIRRKNYYRKLRIVAEKLYETGGK</sequence>
<dbReference type="PANTHER" id="PTHR45947:SF3">
    <property type="entry name" value="SULFOQUINOVOSYL TRANSFERASE SQD2"/>
    <property type="match status" value="1"/>
</dbReference>
<evidence type="ECO:0000313" key="3">
    <source>
        <dbReference type="Proteomes" id="UP000192527"/>
    </source>
</evidence>
<evidence type="ECO:0000313" key="2">
    <source>
        <dbReference type="EMBL" id="ARI76258.1"/>
    </source>
</evidence>
<feature type="domain" description="Glycosyl transferase family 1" evidence="1">
    <location>
        <begin position="219"/>
        <end position="363"/>
    </location>
</feature>
<accession>A0A1W5ZSI8</accession>